<keyword evidence="4" id="KW-0547">Nucleotide-binding</keyword>
<keyword evidence="7" id="KW-0460">Magnesium</keyword>
<sequence length="359" mass="37424">MTGESPDDIVVAARAPGRVNLIGDHTDYAGGLAMPMAIDLGTTVSGRRTGRRIELSSDARGGRADIDLDASFEPSATEPEWARFAAAIAHFVTPDRGFIGRVDSTLPLGAGLSSSASLELALALALGFEGSPLELALLGQGAEHLAVGVPCGLLDQLSIAFAERGNAMVIDFSDNSVSQVRVPNGVDIIVVHSGQERAVEGSAYADRRSECERAARQIGPLPTCGPAAIASLADPVLRRRARHVSTECERVRLAADLFRTGDIRSVGLLMTESHRSLRDDFDVSTPVLDQLVNRLEATSGVLGARLTGAGFGGCVVALCESGAVADPTAFTGRGWKVVPADGARLVSVDEHPGETRGPA</sequence>
<organism evidence="12">
    <name type="scientific">freshwater metagenome</name>
    <dbReference type="NCBI Taxonomy" id="449393"/>
    <lineage>
        <taxon>unclassified sequences</taxon>
        <taxon>metagenomes</taxon>
        <taxon>ecological metagenomes</taxon>
    </lineage>
</organism>
<dbReference type="InterPro" id="IPR006206">
    <property type="entry name" value="Mevalonate/galactokinase"/>
</dbReference>
<dbReference type="PANTHER" id="PTHR10457:SF7">
    <property type="entry name" value="GALACTOKINASE-RELATED"/>
    <property type="match status" value="1"/>
</dbReference>
<evidence type="ECO:0000259" key="9">
    <source>
        <dbReference type="Pfam" id="PF00288"/>
    </source>
</evidence>
<evidence type="ECO:0000256" key="3">
    <source>
        <dbReference type="ARBA" id="ARBA00022723"/>
    </source>
</evidence>
<evidence type="ECO:0000256" key="8">
    <source>
        <dbReference type="ARBA" id="ARBA00023277"/>
    </source>
</evidence>
<dbReference type="PANTHER" id="PTHR10457">
    <property type="entry name" value="MEVALONATE KINASE/GALACTOKINASE"/>
    <property type="match status" value="1"/>
</dbReference>
<keyword evidence="3" id="KW-0479">Metal-binding</keyword>
<dbReference type="PIRSF" id="PIRSF000530">
    <property type="entry name" value="Galactokinase"/>
    <property type="match status" value="1"/>
</dbReference>
<evidence type="ECO:0000256" key="1">
    <source>
        <dbReference type="ARBA" id="ARBA00006566"/>
    </source>
</evidence>
<dbReference type="InterPro" id="IPR006203">
    <property type="entry name" value="GHMP_knse_ATP-bd_CS"/>
</dbReference>
<dbReference type="GO" id="GO:0005829">
    <property type="term" value="C:cytosol"/>
    <property type="evidence" value="ECO:0007669"/>
    <property type="project" value="TreeGrafter"/>
</dbReference>
<name>A0A6J6H6R3_9ZZZZ</name>
<comment type="similarity">
    <text evidence="1">Belongs to the GHMP kinase family. GalK subfamily.</text>
</comment>
<dbReference type="PROSITE" id="PS00627">
    <property type="entry name" value="GHMP_KINASES_ATP"/>
    <property type="match status" value="1"/>
</dbReference>
<evidence type="ECO:0000256" key="6">
    <source>
        <dbReference type="ARBA" id="ARBA00022840"/>
    </source>
</evidence>
<keyword evidence="6" id="KW-0067">ATP-binding</keyword>
<evidence type="ECO:0000259" key="11">
    <source>
        <dbReference type="Pfam" id="PF10509"/>
    </source>
</evidence>
<dbReference type="InterPro" id="IPR019539">
    <property type="entry name" value="GalKase_N"/>
</dbReference>
<protein>
    <submittedName>
        <fullName evidence="12">Unannotated protein</fullName>
    </submittedName>
</protein>
<dbReference type="GO" id="GO:0046872">
    <property type="term" value="F:metal ion binding"/>
    <property type="evidence" value="ECO:0007669"/>
    <property type="project" value="UniProtKB-KW"/>
</dbReference>
<evidence type="ECO:0000256" key="7">
    <source>
        <dbReference type="ARBA" id="ARBA00022842"/>
    </source>
</evidence>
<gene>
    <name evidence="12" type="ORF">UFOPK1835_00920</name>
</gene>
<dbReference type="AlphaFoldDB" id="A0A6J6H6R3"/>
<dbReference type="InterPro" id="IPR000705">
    <property type="entry name" value="Galactokinase"/>
</dbReference>
<dbReference type="InterPro" id="IPR019741">
    <property type="entry name" value="Galactokinase_CS"/>
</dbReference>
<evidence type="ECO:0000256" key="4">
    <source>
        <dbReference type="ARBA" id="ARBA00022741"/>
    </source>
</evidence>
<dbReference type="Pfam" id="PF10509">
    <property type="entry name" value="GalKase_gal_bdg"/>
    <property type="match status" value="1"/>
</dbReference>
<reference evidence="12" key="1">
    <citation type="submission" date="2020-05" db="EMBL/GenBank/DDBJ databases">
        <authorList>
            <person name="Chiriac C."/>
            <person name="Salcher M."/>
            <person name="Ghai R."/>
            <person name="Kavagutti S V."/>
        </authorList>
    </citation>
    <scope>NUCLEOTIDE SEQUENCE</scope>
</reference>
<feature type="domain" description="GHMP kinase N-terminal" evidence="9">
    <location>
        <begin position="96"/>
        <end position="161"/>
    </location>
</feature>
<dbReference type="InterPro" id="IPR013750">
    <property type="entry name" value="GHMP_kinase_C_dom"/>
</dbReference>
<dbReference type="FunFam" id="3.30.70.890:FF:000001">
    <property type="entry name" value="Galactokinase"/>
    <property type="match status" value="1"/>
</dbReference>
<keyword evidence="2" id="KW-0808">Transferase</keyword>
<dbReference type="Gene3D" id="3.30.70.890">
    <property type="entry name" value="GHMP kinase, C-terminal domain"/>
    <property type="match status" value="1"/>
</dbReference>
<evidence type="ECO:0000256" key="2">
    <source>
        <dbReference type="ARBA" id="ARBA00022679"/>
    </source>
</evidence>
<dbReference type="Pfam" id="PF08544">
    <property type="entry name" value="GHMP_kinases_C"/>
    <property type="match status" value="1"/>
</dbReference>
<dbReference type="InterPro" id="IPR036554">
    <property type="entry name" value="GHMP_kinase_C_sf"/>
</dbReference>
<feature type="domain" description="GHMP kinase C-terminal" evidence="10">
    <location>
        <begin position="255"/>
        <end position="323"/>
    </location>
</feature>
<dbReference type="GO" id="GO:0004335">
    <property type="term" value="F:galactokinase activity"/>
    <property type="evidence" value="ECO:0007669"/>
    <property type="project" value="InterPro"/>
</dbReference>
<dbReference type="Pfam" id="PF00288">
    <property type="entry name" value="GHMP_kinases_N"/>
    <property type="match status" value="1"/>
</dbReference>
<evidence type="ECO:0000313" key="12">
    <source>
        <dbReference type="EMBL" id="CAB4608430.1"/>
    </source>
</evidence>
<keyword evidence="8" id="KW-0119">Carbohydrate metabolism</keyword>
<dbReference type="EMBL" id="CAEZUP010000032">
    <property type="protein sequence ID" value="CAB4608430.1"/>
    <property type="molecule type" value="Genomic_DNA"/>
</dbReference>
<dbReference type="GO" id="GO:0005524">
    <property type="term" value="F:ATP binding"/>
    <property type="evidence" value="ECO:0007669"/>
    <property type="project" value="UniProtKB-KW"/>
</dbReference>
<dbReference type="InterPro" id="IPR006204">
    <property type="entry name" value="GHMP_kinase_N_dom"/>
</dbReference>
<dbReference type="PRINTS" id="PR00959">
    <property type="entry name" value="MEVGALKINASE"/>
</dbReference>
<dbReference type="InterPro" id="IPR014721">
    <property type="entry name" value="Ribsml_uS5_D2-typ_fold_subgr"/>
</dbReference>
<dbReference type="SUPFAM" id="SSF55060">
    <property type="entry name" value="GHMP Kinase, C-terminal domain"/>
    <property type="match status" value="1"/>
</dbReference>
<dbReference type="PRINTS" id="PR00473">
    <property type="entry name" value="GALCTOKINASE"/>
</dbReference>
<dbReference type="Gene3D" id="3.30.230.10">
    <property type="match status" value="1"/>
</dbReference>
<dbReference type="GO" id="GO:0006012">
    <property type="term" value="P:galactose metabolic process"/>
    <property type="evidence" value="ECO:0007669"/>
    <property type="project" value="InterPro"/>
</dbReference>
<evidence type="ECO:0000256" key="5">
    <source>
        <dbReference type="ARBA" id="ARBA00022777"/>
    </source>
</evidence>
<accession>A0A6J6H6R3</accession>
<feature type="domain" description="Galactokinase N-terminal" evidence="11">
    <location>
        <begin position="8"/>
        <end position="47"/>
    </location>
</feature>
<dbReference type="InterPro" id="IPR020568">
    <property type="entry name" value="Ribosomal_Su5_D2-typ_SF"/>
</dbReference>
<evidence type="ECO:0000259" key="10">
    <source>
        <dbReference type="Pfam" id="PF08544"/>
    </source>
</evidence>
<keyword evidence="5" id="KW-0418">Kinase</keyword>
<dbReference type="PROSITE" id="PS00106">
    <property type="entry name" value="GALACTOKINASE"/>
    <property type="match status" value="1"/>
</dbReference>
<proteinExistence type="inferred from homology"/>
<dbReference type="SUPFAM" id="SSF54211">
    <property type="entry name" value="Ribosomal protein S5 domain 2-like"/>
    <property type="match status" value="1"/>
</dbReference>